<evidence type="ECO:0000313" key="3">
    <source>
        <dbReference type="Proteomes" id="UP001615550"/>
    </source>
</evidence>
<feature type="signal peptide" evidence="1">
    <location>
        <begin position="1"/>
        <end position="18"/>
    </location>
</feature>
<accession>A0ABW8D599</accession>
<organism evidence="2 3">
    <name type="scientific">Legionella lytica</name>
    <dbReference type="NCBI Taxonomy" id="96232"/>
    <lineage>
        <taxon>Bacteria</taxon>
        <taxon>Pseudomonadati</taxon>
        <taxon>Pseudomonadota</taxon>
        <taxon>Gammaproteobacteria</taxon>
        <taxon>Legionellales</taxon>
        <taxon>Legionellaceae</taxon>
        <taxon>Legionella</taxon>
    </lineage>
</organism>
<proteinExistence type="predicted"/>
<dbReference type="Proteomes" id="UP001615550">
    <property type="component" value="Unassembled WGS sequence"/>
</dbReference>
<gene>
    <name evidence="2" type="ORF">ACD661_01035</name>
</gene>
<dbReference type="RefSeq" id="WP_400185676.1">
    <property type="nucleotide sequence ID" value="NZ_JBGORX010000001.1"/>
</dbReference>
<keyword evidence="3" id="KW-1185">Reference proteome</keyword>
<reference evidence="2 3" key="1">
    <citation type="submission" date="2024-08" db="EMBL/GenBank/DDBJ databases">
        <title>Draft Genome Sequence of Legionella lytica strain DSB2004, Isolated From a Fire Sprinkler System.</title>
        <authorList>
            <person name="Everhart A.D."/>
            <person name="Kidane D.T."/>
            <person name="Farone A.L."/>
            <person name="Farone M.B."/>
        </authorList>
    </citation>
    <scope>NUCLEOTIDE SEQUENCE [LARGE SCALE GENOMIC DNA]</scope>
    <source>
        <strain evidence="2 3">DSB2004</strain>
    </source>
</reference>
<sequence length="154" mass="17138">MKKIMIPLLLSMSSISVAAGANVLFFQAAADASITKTAKNSYTLSVQNPTQYVTYFTDRPVRKSGLVALPEFLSLWTDQNRANNFAKNPPNVAINMVLAQGKEQNVVVEVSKPTYTNNTLNYQIRTLDNKSLDSGHLKHLVMFFDDIHWNPGGF</sequence>
<name>A0ABW8D599_9GAMM</name>
<keyword evidence="1" id="KW-0732">Signal</keyword>
<dbReference type="EMBL" id="JBGORX010000001">
    <property type="protein sequence ID" value="MFJ1267136.1"/>
    <property type="molecule type" value="Genomic_DNA"/>
</dbReference>
<evidence type="ECO:0000256" key="1">
    <source>
        <dbReference type="SAM" id="SignalP"/>
    </source>
</evidence>
<evidence type="ECO:0000313" key="2">
    <source>
        <dbReference type="EMBL" id="MFJ1267136.1"/>
    </source>
</evidence>
<feature type="chain" id="PRO_5045301856" evidence="1">
    <location>
        <begin position="19"/>
        <end position="154"/>
    </location>
</feature>
<protein>
    <submittedName>
        <fullName evidence="2">Uncharacterized protein</fullName>
    </submittedName>
</protein>
<comment type="caution">
    <text evidence="2">The sequence shown here is derived from an EMBL/GenBank/DDBJ whole genome shotgun (WGS) entry which is preliminary data.</text>
</comment>